<dbReference type="InterPro" id="IPR000595">
    <property type="entry name" value="cNMP-bd_dom"/>
</dbReference>
<evidence type="ECO:0000313" key="1">
    <source>
        <dbReference type="EMBL" id="PZF73769.1"/>
    </source>
</evidence>
<dbReference type="EMBL" id="QKTW01000009">
    <property type="protein sequence ID" value="PZF73769.1"/>
    <property type="molecule type" value="Genomic_DNA"/>
</dbReference>
<sequence>MTDAYEMLFRHITEHVPLSDGDKELISSCYKLVHYRKRQYVLKEGDIVRNSNFVVNGCLRSYYRDENGFAHVLMFAVENWWISDLDSYVYQTPSQLFIDALEDTDVLQVSREDQEMLYDKIPVLERYNRLIMQKSLANIQHRILGNLSKPAAERYLFFREKYGFLEGRLPQHQIASYLGVTPEFLSNIRKKLFKKA</sequence>
<proteinExistence type="predicted"/>
<dbReference type="SUPFAM" id="SSF51206">
    <property type="entry name" value="cAMP-binding domain-like"/>
    <property type="match status" value="1"/>
</dbReference>
<dbReference type="CDD" id="cd00038">
    <property type="entry name" value="CAP_ED"/>
    <property type="match status" value="1"/>
</dbReference>
<dbReference type="OrthoDB" id="9152304at2"/>
<accession>A0A2W2BC30</accession>
<dbReference type="InterPro" id="IPR018490">
    <property type="entry name" value="cNMP-bd_dom_sf"/>
</dbReference>
<keyword evidence="2" id="KW-1185">Reference proteome</keyword>
<dbReference type="InterPro" id="IPR014710">
    <property type="entry name" value="RmlC-like_jellyroll"/>
</dbReference>
<dbReference type="Gene3D" id="2.60.120.10">
    <property type="entry name" value="Jelly Rolls"/>
    <property type="match status" value="1"/>
</dbReference>
<dbReference type="Proteomes" id="UP000248745">
    <property type="component" value="Unassembled WGS sequence"/>
</dbReference>
<name>A0A2W2BC30_9BACT</name>
<evidence type="ECO:0000313" key="2">
    <source>
        <dbReference type="Proteomes" id="UP000248745"/>
    </source>
</evidence>
<organism evidence="1 2">
    <name type="scientific">Taibaiella soli</name>
    <dbReference type="NCBI Taxonomy" id="1649169"/>
    <lineage>
        <taxon>Bacteria</taxon>
        <taxon>Pseudomonadati</taxon>
        <taxon>Bacteroidota</taxon>
        <taxon>Chitinophagia</taxon>
        <taxon>Chitinophagales</taxon>
        <taxon>Chitinophagaceae</taxon>
        <taxon>Taibaiella</taxon>
    </lineage>
</organism>
<comment type="caution">
    <text evidence="1">The sequence shown here is derived from an EMBL/GenBank/DDBJ whole genome shotgun (WGS) entry which is preliminary data.</text>
</comment>
<dbReference type="AlphaFoldDB" id="A0A2W2BC30"/>
<gene>
    <name evidence="1" type="ORF">DN068_05350</name>
</gene>
<reference evidence="1 2" key="1">
    <citation type="submission" date="2018-06" db="EMBL/GenBank/DDBJ databases">
        <title>Mucibacter soli gen. nov., sp. nov., a new member of the family Chitinophagaceae producing mucin.</title>
        <authorList>
            <person name="Kim M.-K."/>
            <person name="Park S."/>
            <person name="Kim T.-S."/>
            <person name="Joung Y."/>
            <person name="Han J.-H."/>
            <person name="Kim S.B."/>
        </authorList>
    </citation>
    <scope>NUCLEOTIDE SEQUENCE [LARGE SCALE GENOMIC DNA]</scope>
    <source>
        <strain evidence="1 2">R1-15</strain>
    </source>
</reference>
<dbReference type="RefSeq" id="WP_110997867.1">
    <property type="nucleotide sequence ID" value="NZ_QKTW01000009.1"/>
</dbReference>
<protein>
    <submittedName>
        <fullName evidence="1">Crp/Fnr family transcriptional regulator</fullName>
    </submittedName>
</protein>